<dbReference type="Pfam" id="PF09868">
    <property type="entry name" value="DUF2095"/>
    <property type="match status" value="1"/>
</dbReference>
<reference evidence="1" key="1">
    <citation type="journal article" date="2015" name="Nature">
        <title>Complex archaea that bridge the gap between prokaryotes and eukaryotes.</title>
        <authorList>
            <person name="Spang A."/>
            <person name="Saw J.H."/>
            <person name="Jorgensen S.L."/>
            <person name="Zaremba-Niedzwiedzka K."/>
            <person name="Martijn J."/>
            <person name="Lind A.E."/>
            <person name="van Eijk R."/>
            <person name="Schleper C."/>
            <person name="Guy L."/>
            <person name="Ettema T.J."/>
        </authorList>
    </citation>
    <scope>NUCLEOTIDE SEQUENCE</scope>
</reference>
<proteinExistence type="predicted"/>
<organism evidence="1">
    <name type="scientific">marine sediment metagenome</name>
    <dbReference type="NCBI Taxonomy" id="412755"/>
    <lineage>
        <taxon>unclassified sequences</taxon>
        <taxon>metagenomes</taxon>
        <taxon>ecological metagenomes</taxon>
    </lineage>
</organism>
<accession>A0A0F9UT36</accession>
<evidence type="ECO:0008006" key="2">
    <source>
        <dbReference type="Google" id="ProtNLM"/>
    </source>
</evidence>
<dbReference type="AlphaFoldDB" id="A0A0F9UT36"/>
<sequence length="163" mass="19043">MKKKKGEKEPNKKIKIENKNGLTFSYDKDNFNERFPHLITEIAGKKKSVKIESIEKINNPKRSPYNEGLPKELLKPGAIDFIRRCSTNEEALNILGYLLKRNEITEKDYNNLKFEILKENGLQKVINEHGGFKKPGHYENKFRVNRQLKGELKKASNHDIDFE</sequence>
<name>A0A0F9UT36_9ZZZZ</name>
<gene>
    <name evidence="1" type="ORF">LCGC14_0492890</name>
</gene>
<evidence type="ECO:0000313" key="1">
    <source>
        <dbReference type="EMBL" id="KKN64326.1"/>
    </source>
</evidence>
<dbReference type="EMBL" id="LAZR01000559">
    <property type="protein sequence ID" value="KKN64326.1"/>
    <property type="molecule type" value="Genomic_DNA"/>
</dbReference>
<protein>
    <recommendedName>
        <fullName evidence="2">DUF2095 domain-containing protein</fullName>
    </recommendedName>
</protein>
<dbReference type="InterPro" id="IPR018662">
    <property type="entry name" value="DUF2095"/>
</dbReference>
<comment type="caution">
    <text evidence="1">The sequence shown here is derived from an EMBL/GenBank/DDBJ whole genome shotgun (WGS) entry which is preliminary data.</text>
</comment>